<dbReference type="GO" id="GO:0016787">
    <property type="term" value="F:hydrolase activity"/>
    <property type="evidence" value="ECO:0007669"/>
    <property type="project" value="UniProtKB-KW"/>
</dbReference>
<sequence>MKRVLAILVAGLWSLASWAAVQQAYEFPTLSPEYSPYEATVVGTLPEVEATLPAGNPMTMERIRIFDDRVVPEPFFFDEELRYSYAWQKGEAPLVFMIAGTGGTYNGSKNVNMGRAFFDAGFHVVSISSPTFMNFIVSASRTSVPGHAYEDAKDLYRVMEKIWERHREDISVSDFYITGYSLGGFNTAFVTLLDETRKTFNFRKALLINPPVSLYSSISLLDRMSQNIPGGMDNFSLFFQSLLDEVSNVYTASDSVDIDADFLYQAYQAVNPSNEELAALVGVSFRLSSASLIYTADVINRYGFVVPSNVIMTKNSSPGDYMRATYQLGFTDYVHGFFYPYYKQQDPTLEREQLVKDMSLTAIESYLKNSTKIEVMHNQDDIILAPGEIDFFPRVFGDRAKIYPKGGHCGNMSHRDNVAHMINVFRQ</sequence>
<proteinExistence type="predicted"/>
<evidence type="ECO:0000313" key="2">
    <source>
        <dbReference type="EMBL" id="RRJ83311.1"/>
    </source>
</evidence>
<keyword evidence="3" id="KW-1185">Reference proteome</keyword>
<protein>
    <submittedName>
        <fullName evidence="2">Alpha/beta hydrolase</fullName>
    </submittedName>
</protein>
<dbReference type="Gene3D" id="3.40.50.1820">
    <property type="entry name" value="alpha/beta hydrolase"/>
    <property type="match status" value="1"/>
</dbReference>
<dbReference type="PANTHER" id="PTHR30035:SF1">
    <property type="entry name" value="AB HYDROLASE-1 DOMAIN-CONTAINING PROTEIN"/>
    <property type="match status" value="1"/>
</dbReference>
<accession>A0A3P3VKN9</accession>
<dbReference type="SUPFAM" id="SSF53474">
    <property type="entry name" value="alpha/beta-Hydrolases"/>
    <property type="match status" value="1"/>
</dbReference>
<dbReference type="RefSeq" id="WP_125017883.1">
    <property type="nucleotide sequence ID" value="NZ_QWEZ01000002.1"/>
</dbReference>
<dbReference type="InterPro" id="IPR007428">
    <property type="entry name" value="MlaA"/>
</dbReference>
<organism evidence="2 3">
    <name type="scientific">Aestuariirhabdus litorea</name>
    <dbReference type="NCBI Taxonomy" id="2528527"/>
    <lineage>
        <taxon>Bacteria</taxon>
        <taxon>Pseudomonadati</taxon>
        <taxon>Pseudomonadota</taxon>
        <taxon>Gammaproteobacteria</taxon>
        <taxon>Oceanospirillales</taxon>
        <taxon>Aestuariirhabdaceae</taxon>
        <taxon>Aestuariirhabdus</taxon>
    </lineage>
</organism>
<keyword evidence="2" id="KW-0378">Hydrolase</keyword>
<feature type="signal peptide" evidence="1">
    <location>
        <begin position="1"/>
        <end position="19"/>
    </location>
</feature>
<dbReference type="GO" id="GO:0016020">
    <property type="term" value="C:membrane"/>
    <property type="evidence" value="ECO:0007669"/>
    <property type="project" value="InterPro"/>
</dbReference>
<dbReference type="InterPro" id="IPR029058">
    <property type="entry name" value="AB_hydrolase_fold"/>
</dbReference>
<dbReference type="AlphaFoldDB" id="A0A3P3VKN9"/>
<feature type="chain" id="PRO_5018275909" evidence="1">
    <location>
        <begin position="20"/>
        <end position="427"/>
    </location>
</feature>
<dbReference type="PANTHER" id="PTHR30035">
    <property type="entry name" value="LIPOPROTEIN VACJ-RELATED"/>
    <property type="match status" value="1"/>
</dbReference>
<gene>
    <name evidence="2" type="ORF">D0544_15935</name>
</gene>
<dbReference type="Proteomes" id="UP000280792">
    <property type="component" value="Unassembled WGS sequence"/>
</dbReference>
<reference evidence="2 3" key="1">
    <citation type="submission" date="2018-08" db="EMBL/GenBank/DDBJ databases">
        <authorList>
            <person name="Khan S.A."/>
        </authorList>
    </citation>
    <scope>NUCLEOTIDE SEQUENCE [LARGE SCALE GENOMIC DNA]</scope>
    <source>
        <strain evidence="2 3">GTF-13</strain>
    </source>
</reference>
<comment type="caution">
    <text evidence="2">The sequence shown here is derived from an EMBL/GenBank/DDBJ whole genome shotgun (WGS) entry which is preliminary data.</text>
</comment>
<keyword evidence="1" id="KW-0732">Signal</keyword>
<evidence type="ECO:0000313" key="3">
    <source>
        <dbReference type="Proteomes" id="UP000280792"/>
    </source>
</evidence>
<reference evidence="2 3" key="2">
    <citation type="submission" date="2018-12" db="EMBL/GenBank/DDBJ databases">
        <title>Simiduia agarivorans gen. nov., sp. nov., a marine, agarolytic bacterium isolated from shallow coastal water from Keelung, Taiwan.</title>
        <authorList>
            <person name="Shieh W.Y."/>
        </authorList>
    </citation>
    <scope>NUCLEOTIDE SEQUENCE [LARGE SCALE GENOMIC DNA]</scope>
    <source>
        <strain evidence="2 3">GTF-13</strain>
    </source>
</reference>
<dbReference type="EMBL" id="QWEZ01000002">
    <property type="protein sequence ID" value="RRJ83311.1"/>
    <property type="molecule type" value="Genomic_DNA"/>
</dbReference>
<evidence type="ECO:0000256" key="1">
    <source>
        <dbReference type="SAM" id="SignalP"/>
    </source>
</evidence>
<name>A0A3P3VKN9_9GAMM</name>